<dbReference type="SMART" id="SM00248">
    <property type="entry name" value="ANK"/>
    <property type="match status" value="3"/>
</dbReference>
<dbReference type="EMBL" id="ML977347">
    <property type="protein sequence ID" value="KAF2108452.1"/>
    <property type="molecule type" value="Genomic_DNA"/>
</dbReference>
<evidence type="ECO:0000256" key="3">
    <source>
        <dbReference type="PROSITE-ProRule" id="PRU00023"/>
    </source>
</evidence>
<gene>
    <name evidence="4" type="ORF">BDV96DRAFT_692556</name>
</gene>
<evidence type="ECO:0000256" key="1">
    <source>
        <dbReference type="ARBA" id="ARBA00022737"/>
    </source>
</evidence>
<dbReference type="Proteomes" id="UP000799770">
    <property type="component" value="Unassembled WGS sequence"/>
</dbReference>
<dbReference type="Pfam" id="PF12796">
    <property type="entry name" value="Ank_2"/>
    <property type="match status" value="1"/>
</dbReference>
<dbReference type="PROSITE" id="PS50297">
    <property type="entry name" value="ANK_REP_REGION"/>
    <property type="match status" value="1"/>
</dbReference>
<dbReference type="SUPFAM" id="SSF48403">
    <property type="entry name" value="Ankyrin repeat"/>
    <property type="match status" value="1"/>
</dbReference>
<evidence type="ECO:0000313" key="5">
    <source>
        <dbReference type="Proteomes" id="UP000799770"/>
    </source>
</evidence>
<keyword evidence="2 3" id="KW-0040">ANK repeat</keyword>
<name>A0A6A5YMZ5_9PLEO</name>
<dbReference type="Gene3D" id="1.25.40.20">
    <property type="entry name" value="Ankyrin repeat-containing domain"/>
    <property type="match status" value="2"/>
</dbReference>
<dbReference type="PANTHER" id="PTHR24198:SF165">
    <property type="entry name" value="ANKYRIN REPEAT-CONTAINING PROTEIN-RELATED"/>
    <property type="match status" value="1"/>
</dbReference>
<keyword evidence="5" id="KW-1185">Reference proteome</keyword>
<protein>
    <submittedName>
        <fullName evidence="4">Ankyrin repeat-containing domain protein</fullName>
    </submittedName>
</protein>
<evidence type="ECO:0000256" key="2">
    <source>
        <dbReference type="ARBA" id="ARBA00023043"/>
    </source>
</evidence>
<evidence type="ECO:0000313" key="4">
    <source>
        <dbReference type="EMBL" id="KAF2108452.1"/>
    </source>
</evidence>
<dbReference type="AlphaFoldDB" id="A0A6A5YMZ5"/>
<dbReference type="InterPro" id="IPR036770">
    <property type="entry name" value="Ankyrin_rpt-contain_sf"/>
</dbReference>
<accession>A0A6A5YMZ5</accession>
<feature type="repeat" description="ANK" evidence="3">
    <location>
        <begin position="30"/>
        <end position="62"/>
    </location>
</feature>
<organism evidence="4 5">
    <name type="scientific">Lophiotrema nucula</name>
    <dbReference type="NCBI Taxonomy" id="690887"/>
    <lineage>
        <taxon>Eukaryota</taxon>
        <taxon>Fungi</taxon>
        <taxon>Dikarya</taxon>
        <taxon>Ascomycota</taxon>
        <taxon>Pezizomycotina</taxon>
        <taxon>Dothideomycetes</taxon>
        <taxon>Pleosporomycetidae</taxon>
        <taxon>Pleosporales</taxon>
        <taxon>Lophiotremataceae</taxon>
        <taxon>Lophiotrema</taxon>
    </lineage>
</organism>
<reference evidence="4" key="1">
    <citation type="journal article" date="2020" name="Stud. Mycol.">
        <title>101 Dothideomycetes genomes: a test case for predicting lifestyles and emergence of pathogens.</title>
        <authorList>
            <person name="Haridas S."/>
            <person name="Albert R."/>
            <person name="Binder M."/>
            <person name="Bloem J."/>
            <person name="Labutti K."/>
            <person name="Salamov A."/>
            <person name="Andreopoulos B."/>
            <person name="Baker S."/>
            <person name="Barry K."/>
            <person name="Bills G."/>
            <person name="Bluhm B."/>
            <person name="Cannon C."/>
            <person name="Castanera R."/>
            <person name="Culley D."/>
            <person name="Daum C."/>
            <person name="Ezra D."/>
            <person name="Gonzalez J."/>
            <person name="Henrissat B."/>
            <person name="Kuo A."/>
            <person name="Liang C."/>
            <person name="Lipzen A."/>
            <person name="Lutzoni F."/>
            <person name="Magnuson J."/>
            <person name="Mondo S."/>
            <person name="Nolan M."/>
            <person name="Ohm R."/>
            <person name="Pangilinan J."/>
            <person name="Park H.-J."/>
            <person name="Ramirez L."/>
            <person name="Alfaro M."/>
            <person name="Sun H."/>
            <person name="Tritt A."/>
            <person name="Yoshinaga Y."/>
            <person name="Zwiers L.-H."/>
            <person name="Turgeon B."/>
            <person name="Goodwin S."/>
            <person name="Spatafora J."/>
            <person name="Crous P."/>
            <person name="Grigoriev I."/>
        </authorList>
    </citation>
    <scope>NUCLEOTIDE SEQUENCE</scope>
    <source>
        <strain evidence="4">CBS 627.86</strain>
    </source>
</reference>
<dbReference type="PANTHER" id="PTHR24198">
    <property type="entry name" value="ANKYRIN REPEAT AND PROTEIN KINASE DOMAIN-CONTAINING PROTEIN"/>
    <property type="match status" value="1"/>
</dbReference>
<dbReference type="PROSITE" id="PS50088">
    <property type="entry name" value="ANK_REPEAT"/>
    <property type="match status" value="1"/>
</dbReference>
<proteinExistence type="predicted"/>
<dbReference type="OrthoDB" id="3797241at2759"/>
<keyword evidence="1" id="KW-0677">Repeat</keyword>
<dbReference type="InterPro" id="IPR002110">
    <property type="entry name" value="Ankyrin_rpt"/>
</dbReference>
<sequence length="235" mass="26047">MRACRTGDLDLVKQSLANRSGGLNDRTSCTGKTPLLLAIEKNQLNIVRFLLDQGADPTMGDDDQIHYPQLPPAWAHWLEVLKLLVKKGASIHEAFHDRPLGTFDIFRDNAESKQLEFLRFLHEESCADFNVCYYARASWSALQTAVRAKAGAVEGLAMLANWGADLSIIFHDGRTMLHMAAELAIEPGVVTFLSSRDAAYTSTSKINGGGHRFITLSSQNDTVALRLHSKKRRLP</sequence>